<evidence type="ECO:0000313" key="1">
    <source>
        <dbReference type="EMBL" id="KAI3765441.1"/>
    </source>
</evidence>
<sequence length="78" mass="8778">MHKGKTNSPLVVLGTRSFPSSLHTPPPPFQPPGSDAGYTASPPPPFRRCRSLQFHPSHRRLDSSRQQHQFHCSSHLLR</sequence>
<organism evidence="1 2">
    <name type="scientific">Cichorium intybus</name>
    <name type="common">Chicory</name>
    <dbReference type="NCBI Taxonomy" id="13427"/>
    <lineage>
        <taxon>Eukaryota</taxon>
        <taxon>Viridiplantae</taxon>
        <taxon>Streptophyta</taxon>
        <taxon>Embryophyta</taxon>
        <taxon>Tracheophyta</taxon>
        <taxon>Spermatophyta</taxon>
        <taxon>Magnoliopsida</taxon>
        <taxon>eudicotyledons</taxon>
        <taxon>Gunneridae</taxon>
        <taxon>Pentapetalae</taxon>
        <taxon>asterids</taxon>
        <taxon>campanulids</taxon>
        <taxon>Asterales</taxon>
        <taxon>Asteraceae</taxon>
        <taxon>Cichorioideae</taxon>
        <taxon>Cichorieae</taxon>
        <taxon>Cichoriinae</taxon>
        <taxon>Cichorium</taxon>
    </lineage>
</organism>
<comment type="caution">
    <text evidence="1">The sequence shown here is derived from an EMBL/GenBank/DDBJ whole genome shotgun (WGS) entry which is preliminary data.</text>
</comment>
<accession>A0ACB9F3B3</accession>
<dbReference type="EMBL" id="CM042011">
    <property type="protein sequence ID" value="KAI3765441.1"/>
    <property type="molecule type" value="Genomic_DNA"/>
</dbReference>
<dbReference type="Proteomes" id="UP001055811">
    <property type="component" value="Linkage Group LG03"/>
</dbReference>
<keyword evidence="2" id="KW-1185">Reference proteome</keyword>
<proteinExistence type="predicted"/>
<gene>
    <name evidence="1" type="ORF">L2E82_15474</name>
</gene>
<evidence type="ECO:0000313" key="2">
    <source>
        <dbReference type="Proteomes" id="UP001055811"/>
    </source>
</evidence>
<reference evidence="1 2" key="2">
    <citation type="journal article" date="2022" name="Mol. Ecol. Resour.">
        <title>The genomes of chicory, endive, great burdock and yacon provide insights into Asteraceae paleo-polyploidization history and plant inulin production.</title>
        <authorList>
            <person name="Fan W."/>
            <person name="Wang S."/>
            <person name="Wang H."/>
            <person name="Wang A."/>
            <person name="Jiang F."/>
            <person name="Liu H."/>
            <person name="Zhao H."/>
            <person name="Xu D."/>
            <person name="Zhang Y."/>
        </authorList>
    </citation>
    <scope>NUCLEOTIDE SEQUENCE [LARGE SCALE GENOMIC DNA]</scope>
    <source>
        <strain evidence="2">cv. Punajuju</strain>
        <tissue evidence="1">Leaves</tissue>
    </source>
</reference>
<protein>
    <submittedName>
        <fullName evidence="1">Uncharacterized protein</fullName>
    </submittedName>
</protein>
<reference evidence="2" key="1">
    <citation type="journal article" date="2022" name="Mol. Ecol. Resour.">
        <title>The genomes of chicory, endive, great burdock and yacon provide insights into Asteraceae palaeo-polyploidization history and plant inulin production.</title>
        <authorList>
            <person name="Fan W."/>
            <person name="Wang S."/>
            <person name="Wang H."/>
            <person name="Wang A."/>
            <person name="Jiang F."/>
            <person name="Liu H."/>
            <person name="Zhao H."/>
            <person name="Xu D."/>
            <person name="Zhang Y."/>
        </authorList>
    </citation>
    <scope>NUCLEOTIDE SEQUENCE [LARGE SCALE GENOMIC DNA]</scope>
    <source>
        <strain evidence="2">cv. Punajuju</strain>
    </source>
</reference>
<name>A0ACB9F3B3_CICIN</name>